<dbReference type="PROSITE" id="PS51257">
    <property type="entry name" value="PROKAR_LIPOPROTEIN"/>
    <property type="match status" value="1"/>
</dbReference>
<dbReference type="Proteomes" id="UP001501600">
    <property type="component" value="Unassembled WGS sequence"/>
</dbReference>
<accession>A0ABP9S548</accession>
<evidence type="ECO:0008006" key="3">
    <source>
        <dbReference type="Google" id="ProtNLM"/>
    </source>
</evidence>
<name>A0ABP9S548_9GAMM</name>
<evidence type="ECO:0000313" key="2">
    <source>
        <dbReference type="Proteomes" id="UP001501600"/>
    </source>
</evidence>
<organism evidence="1 2">
    <name type="scientific">Ferrimonas gelatinilytica</name>
    <dbReference type="NCBI Taxonomy" id="1255257"/>
    <lineage>
        <taxon>Bacteria</taxon>
        <taxon>Pseudomonadati</taxon>
        <taxon>Pseudomonadota</taxon>
        <taxon>Gammaproteobacteria</taxon>
        <taxon>Alteromonadales</taxon>
        <taxon>Ferrimonadaceae</taxon>
        <taxon>Ferrimonas</taxon>
    </lineage>
</organism>
<sequence>MKNTLYSLLALTLLGGCAAGGADKRIDCGEVAVFQQPEGRNNLYKVAVTRIDDKDVVSKASYRLLPGSYRLRLTEFIDDPRLAVPNAKRSYREMTLEVVAGQRYHLVAELAPEHREEAERYWQPKVWKQVQSDCSMPANPR</sequence>
<comment type="caution">
    <text evidence="1">The sequence shown here is derived from an EMBL/GenBank/DDBJ whole genome shotgun (WGS) entry which is preliminary data.</text>
</comment>
<protein>
    <recommendedName>
        <fullName evidence="3">DUF2846 domain-containing protein</fullName>
    </recommendedName>
</protein>
<gene>
    <name evidence="1" type="ORF">GCM10025772_16230</name>
</gene>
<reference evidence="2" key="1">
    <citation type="journal article" date="2019" name="Int. J. Syst. Evol. Microbiol.">
        <title>The Global Catalogue of Microorganisms (GCM) 10K type strain sequencing project: providing services to taxonomists for standard genome sequencing and annotation.</title>
        <authorList>
            <consortium name="The Broad Institute Genomics Platform"/>
            <consortium name="The Broad Institute Genome Sequencing Center for Infectious Disease"/>
            <person name="Wu L."/>
            <person name="Ma J."/>
        </authorList>
    </citation>
    <scope>NUCLEOTIDE SEQUENCE [LARGE SCALE GENOMIC DNA]</scope>
    <source>
        <strain evidence="2">JCM 18720</strain>
    </source>
</reference>
<keyword evidence="2" id="KW-1185">Reference proteome</keyword>
<dbReference type="EMBL" id="BAABLF010000008">
    <property type="protein sequence ID" value="GAA5190773.1"/>
    <property type="molecule type" value="Genomic_DNA"/>
</dbReference>
<dbReference type="RefSeq" id="WP_345316551.1">
    <property type="nucleotide sequence ID" value="NZ_BAABLF010000008.1"/>
</dbReference>
<proteinExistence type="predicted"/>
<evidence type="ECO:0000313" key="1">
    <source>
        <dbReference type="EMBL" id="GAA5190773.1"/>
    </source>
</evidence>